<dbReference type="InterPro" id="IPR043504">
    <property type="entry name" value="Peptidase_S1_PA_chymotrypsin"/>
</dbReference>
<sequence length="719" mass="78314">MRSNSLAVAIAAVAALSGASVAHAGEGMWVPQQLPDIAGPLQQAGLKLSPQQLSDLTGDPMGAVVSLGGCTASFVSPQGLVVTNHHCAYGAIQLNSTAQKNLIRDGFSAASQGAELSAGPNARIYVLDRITDVTAQAKAAMAAAGNDALKRTQALEDFDKAQVAACEADAGYRCELYSFSGGNTYRLFRTLEIRDVRLAYAPPSGIGKFGGDVDNWMWPRHTGDFSFYRAYVGKDGKPAAYAKDNVPYQPKHFLKFADQPLGAGDFVMVAGYPGRTNRYALASEFDATANWGYPTAARQYRDLIALVEQAGKQNPDIQVKYAATMASWNNVAKNYEGQLEGFKRIDAAAKKHAEEDAVLAWLKRQGGEGKAALQAHAQLLALGEQAKATRDRDLVLRQMQRTGALGSAVMLYRLSIERAKPDAAREPGYQERDLPEIEGAMKQMERRYVASMDSQLQRYWFDQYLKLPKAQRLPALDQWLAGADAQAAATRLAGTQLGNTDARLKWLHADRAAFEASDDPALRYAVALMPTLLQIEQDQKRREGEELLARPRYLQAVADYKKSQGEFVYPDANSSLRITFGNVKGYSPKDGVEYTPFTTLEGVVAKDTGVEPFDSPKALLEAAKAKRYGGLEDKRLGTVPVNFLSDLDITGGNSGSPVMDAHGKLVGLAFDGNWESVSSNWVFDPAMTRMIAVDARYLHWIMQEVAPAPRLLKELNLAK</sequence>
<reference evidence="8" key="3">
    <citation type="submission" date="2023-08" db="EMBL/GenBank/DDBJ databases">
        <title>Complete genome sequence of Xanthomonas indica.</title>
        <authorList>
            <person name="Patil P.B."/>
            <person name="Rana R."/>
        </authorList>
    </citation>
    <scope>NUCLEOTIDE SEQUENCE</scope>
    <source>
        <strain evidence="8">PPL560</strain>
    </source>
</reference>
<dbReference type="AlphaFoldDB" id="A0AAU8I9S5"/>
<dbReference type="PANTHER" id="PTHR38469:SF1">
    <property type="entry name" value="PERIPLASMIC PEPTIDASE SUBFAMILY S1B"/>
    <property type="match status" value="1"/>
</dbReference>
<keyword evidence="6" id="KW-0720">Serine protease</keyword>
<evidence type="ECO:0000256" key="6">
    <source>
        <dbReference type="RuleBase" id="RU366067"/>
    </source>
</evidence>
<keyword evidence="3 6" id="KW-0645">Protease</keyword>
<evidence type="ECO:0000256" key="5">
    <source>
        <dbReference type="ARBA" id="ARBA00022801"/>
    </source>
</evidence>
<dbReference type="PANTHER" id="PTHR38469">
    <property type="entry name" value="PERIPLASMIC PEPTIDASE SUBFAMILY S1B"/>
    <property type="match status" value="1"/>
</dbReference>
<dbReference type="Proteomes" id="UP001430647">
    <property type="component" value="Unassembled WGS sequence"/>
</dbReference>
<evidence type="ECO:0000313" key="8">
    <source>
        <dbReference type="EMBL" id="XCI82034.1"/>
    </source>
</evidence>
<proteinExistence type="inferred from homology"/>
<dbReference type="RefSeq" id="WP_242160352.1">
    <property type="nucleotide sequence ID" value="NZ_CP131914.1"/>
</dbReference>
<dbReference type="Pfam" id="PF10459">
    <property type="entry name" value="Peptidase_S46"/>
    <property type="match status" value="1"/>
</dbReference>
<gene>
    <name evidence="7" type="ORF">L3V74_13155</name>
    <name evidence="8" type="ORF">Q7W82_07750</name>
</gene>
<feature type="signal peptide" evidence="6">
    <location>
        <begin position="1"/>
        <end position="24"/>
    </location>
</feature>
<evidence type="ECO:0000256" key="3">
    <source>
        <dbReference type="ARBA" id="ARBA00022670"/>
    </source>
</evidence>
<evidence type="ECO:0000313" key="9">
    <source>
        <dbReference type="Proteomes" id="UP001430647"/>
    </source>
</evidence>
<comment type="function">
    <text evidence="6">Catalyzes the removal of dipeptides from the N-terminus of oligopeptides.</text>
</comment>
<dbReference type="KEGG" id="xin:Q7W82_07750"/>
<name>A0AAU8I9S5_9XANT</name>
<dbReference type="SUPFAM" id="SSF50494">
    <property type="entry name" value="Trypsin-like serine proteases"/>
    <property type="match status" value="2"/>
</dbReference>
<keyword evidence="9" id="KW-1185">Reference proteome</keyword>
<comment type="similarity">
    <text evidence="1 6">Belongs to the peptidase S46 family.</text>
</comment>
<dbReference type="GO" id="GO:0008239">
    <property type="term" value="F:dipeptidyl-peptidase activity"/>
    <property type="evidence" value="ECO:0007669"/>
    <property type="project" value="UniProtKB-UniRule"/>
</dbReference>
<dbReference type="EMBL" id="CP131914">
    <property type="protein sequence ID" value="XCI82034.1"/>
    <property type="molecule type" value="Genomic_DNA"/>
</dbReference>
<evidence type="ECO:0000313" key="7">
    <source>
        <dbReference type="EMBL" id="MCI2262489.1"/>
    </source>
</evidence>
<evidence type="ECO:0000256" key="4">
    <source>
        <dbReference type="ARBA" id="ARBA00022729"/>
    </source>
</evidence>
<dbReference type="GO" id="GO:0043171">
    <property type="term" value="P:peptide catabolic process"/>
    <property type="evidence" value="ECO:0007669"/>
    <property type="project" value="UniProtKB-UniRule"/>
</dbReference>
<dbReference type="EMBL" id="JAKJPQ010000010">
    <property type="protein sequence ID" value="MCI2262489.1"/>
    <property type="molecule type" value="Genomic_DNA"/>
</dbReference>
<dbReference type="GO" id="GO:0070009">
    <property type="term" value="F:serine-type aminopeptidase activity"/>
    <property type="evidence" value="ECO:0007669"/>
    <property type="project" value="UniProtKB-UniRule"/>
</dbReference>
<dbReference type="GO" id="GO:0006508">
    <property type="term" value="P:proteolysis"/>
    <property type="evidence" value="ECO:0007669"/>
    <property type="project" value="UniProtKB-KW"/>
</dbReference>
<keyword evidence="5 6" id="KW-0378">Hydrolase</keyword>
<evidence type="ECO:0000256" key="1">
    <source>
        <dbReference type="ARBA" id="ARBA00010491"/>
    </source>
</evidence>
<protein>
    <recommendedName>
        <fullName evidence="6">Dipeptidyl-peptidase</fullName>
        <ecNumber evidence="6">3.4.14.-</ecNumber>
    </recommendedName>
</protein>
<evidence type="ECO:0000256" key="2">
    <source>
        <dbReference type="ARBA" id="ARBA00022438"/>
    </source>
</evidence>
<dbReference type="FunFam" id="2.40.10.10:FF:000102">
    <property type="entry name" value="Dipeptidyl-peptidase 7"/>
    <property type="match status" value="1"/>
</dbReference>
<keyword evidence="2 6" id="KW-0031">Aminopeptidase</keyword>
<dbReference type="Gene3D" id="2.40.10.10">
    <property type="entry name" value="Trypsin-like serine proteases"/>
    <property type="match status" value="1"/>
</dbReference>
<dbReference type="EC" id="3.4.14.-" evidence="6"/>
<feature type="chain" id="PRO_5043108886" description="Dipeptidyl-peptidase" evidence="6">
    <location>
        <begin position="25"/>
        <end position="719"/>
    </location>
</feature>
<reference evidence="7 9" key="1">
    <citation type="journal article" date="2022" name="Curr. Microbiol.">
        <title>Xanthomonas indica sp. nov., a Novel Member of Non-Pathogenic Xanthomonas Community from Healthy Rice Seeds.</title>
        <authorList>
            <person name="Rana R."/>
            <person name="Madhavan V.N."/>
            <person name="Saroha T."/>
            <person name="Bansal K."/>
            <person name="Kaur A."/>
            <person name="Sonti R.V."/>
            <person name="Patel H.K."/>
            <person name="Patil P.B."/>
        </authorList>
    </citation>
    <scope>NUCLEOTIDE SEQUENCE [LARGE SCALE GENOMIC DNA]</scope>
    <source>
        <strain evidence="7 9">PPL560</strain>
    </source>
</reference>
<keyword evidence="4 6" id="KW-0732">Signal</keyword>
<dbReference type="InterPro" id="IPR019500">
    <property type="entry name" value="Pep_S46"/>
</dbReference>
<accession>A0AAU8I9S5</accession>
<organism evidence="8">
    <name type="scientific">Xanthomonas indica</name>
    <dbReference type="NCBI Taxonomy" id="2912242"/>
    <lineage>
        <taxon>Bacteria</taxon>
        <taxon>Pseudomonadati</taxon>
        <taxon>Pseudomonadota</taxon>
        <taxon>Gammaproteobacteria</taxon>
        <taxon>Lysobacterales</taxon>
        <taxon>Lysobacteraceae</taxon>
        <taxon>Xanthomonas</taxon>
    </lineage>
</organism>
<dbReference type="InterPro" id="IPR009003">
    <property type="entry name" value="Peptidase_S1_PA"/>
</dbReference>
<reference evidence="7" key="2">
    <citation type="submission" date="2022-01" db="EMBL/GenBank/DDBJ databases">
        <authorList>
            <person name="Rana R."/>
            <person name="Patil P.B."/>
        </authorList>
    </citation>
    <scope>NUCLEOTIDE SEQUENCE</scope>
    <source>
        <strain evidence="7">PPL560</strain>
    </source>
</reference>